<dbReference type="GO" id="GO:0061799">
    <property type="term" value="F:cyclic pyranopterin monophosphate synthase activity"/>
    <property type="evidence" value="ECO:0007669"/>
    <property type="project" value="TreeGrafter"/>
</dbReference>
<keyword evidence="6" id="KW-0547">Nucleotide-binding</keyword>
<evidence type="ECO:0000256" key="11">
    <source>
        <dbReference type="ARBA" id="ARBA00023239"/>
    </source>
</evidence>
<dbReference type="eggNOG" id="COG2896">
    <property type="taxonomic scope" value="Bacteria"/>
</dbReference>
<proteinExistence type="predicted"/>
<dbReference type="SMART" id="SM00729">
    <property type="entry name" value="Elp3"/>
    <property type="match status" value="1"/>
</dbReference>
<dbReference type="InterPro" id="IPR040064">
    <property type="entry name" value="MoaA-like"/>
</dbReference>
<sequence length="318" mass="36128">MLDRYGRVVDYLKIAITDRCNLQCVYCKSADTKYRPDYINDTLSADDIKFLIKAFAENGIKKIKFVGGGGEPTLHPNLPDFIKCARDCGIRDISLTTNGTTLVRIAQKLKDSGLTSVNVSIDSLKQYKYHAVTRNGNLNEVLTGIDSCLRLGMKVKINCVAINDFNDNEIIDFIQISRRIPVDVRFIEFMPYGEAKAIYNRGHYDIKSVIEELPGIRKIENTDKGSIASYYKVKGSKGRIGVITPLACSFCNKCNKINVTADGMMRLCIHSKSEIDLKPYLNKPYLFNENIQKLIWIKPRHNDLIKRQFVKNDLKINK</sequence>
<dbReference type="HOGENOM" id="CLU_009273_0_1_9"/>
<gene>
    <name evidence="14" type="ORF">CLOHIR_01300</name>
</gene>
<organism evidence="14 15">
    <name type="scientific">Peptacetobacter hiranonis (strain DSM 13275 / JCM 10541 / KCTC 15199 / TO-931)</name>
    <name type="common">Clostridium hiranonis</name>
    <dbReference type="NCBI Taxonomy" id="500633"/>
    <lineage>
        <taxon>Bacteria</taxon>
        <taxon>Bacillati</taxon>
        <taxon>Bacillota</taxon>
        <taxon>Clostridia</taxon>
        <taxon>Peptostreptococcales</taxon>
        <taxon>Peptostreptococcaceae</taxon>
        <taxon>Peptacetobacter</taxon>
    </lineage>
</organism>
<evidence type="ECO:0000256" key="12">
    <source>
        <dbReference type="ARBA" id="ARBA00048697"/>
    </source>
</evidence>
<keyword evidence="10" id="KW-0501">Molybdenum cofactor biosynthesis</keyword>
<dbReference type="PANTHER" id="PTHR22960">
    <property type="entry name" value="MOLYBDOPTERIN COFACTOR SYNTHESIS PROTEIN A"/>
    <property type="match status" value="1"/>
</dbReference>
<evidence type="ECO:0000313" key="15">
    <source>
        <dbReference type="Proteomes" id="UP000003178"/>
    </source>
</evidence>
<name>B6FZJ6_PEPHT</name>
<dbReference type="InterPro" id="IPR013785">
    <property type="entry name" value="Aldolase_TIM"/>
</dbReference>
<dbReference type="GO" id="GO:0006777">
    <property type="term" value="P:Mo-molybdopterin cofactor biosynthetic process"/>
    <property type="evidence" value="ECO:0007669"/>
    <property type="project" value="UniProtKB-KW"/>
</dbReference>
<dbReference type="InterPro" id="IPR007197">
    <property type="entry name" value="rSAM"/>
</dbReference>
<dbReference type="RefSeq" id="WP_006440221.1">
    <property type="nucleotide sequence ID" value="NZ_DS995356.1"/>
</dbReference>
<dbReference type="OrthoDB" id="9763993at2"/>
<dbReference type="AlphaFoldDB" id="B6FZJ6"/>
<accession>B6FZJ6</accession>
<dbReference type="SFLD" id="SFLDG01067">
    <property type="entry name" value="SPASM/twitch_domain_containing"/>
    <property type="match status" value="1"/>
</dbReference>
<evidence type="ECO:0000256" key="1">
    <source>
        <dbReference type="ARBA" id="ARBA00001966"/>
    </source>
</evidence>
<evidence type="ECO:0000256" key="9">
    <source>
        <dbReference type="ARBA" id="ARBA00023134"/>
    </source>
</evidence>
<evidence type="ECO:0000313" key="14">
    <source>
        <dbReference type="EMBL" id="EEA85031.1"/>
    </source>
</evidence>
<dbReference type="Pfam" id="PF06463">
    <property type="entry name" value="Mob_synth_C"/>
    <property type="match status" value="1"/>
</dbReference>
<dbReference type="GO" id="GO:0061798">
    <property type="term" value="F:GTP 3',8'-cyclase activity"/>
    <property type="evidence" value="ECO:0007669"/>
    <property type="project" value="UniProtKB-EC"/>
</dbReference>
<reference evidence="14 15" key="1">
    <citation type="submission" date="2008-09" db="EMBL/GenBank/DDBJ databases">
        <authorList>
            <person name="Fulton L."/>
            <person name="Clifton S."/>
            <person name="Fulton B."/>
            <person name="Xu J."/>
            <person name="Minx P."/>
            <person name="Pepin K.H."/>
            <person name="Johnson M."/>
            <person name="Thiruvilangam P."/>
            <person name="Bhonagiri V."/>
            <person name="Nash W.E."/>
            <person name="Mardis E.R."/>
            <person name="Wilson R.K."/>
        </authorList>
    </citation>
    <scope>NUCLEOTIDE SEQUENCE [LARGE SCALE GENOMIC DNA]</scope>
    <source>
        <strain evidence="14 15">DSM 13275</strain>
    </source>
</reference>
<dbReference type="NCBIfam" id="TIGR02666">
    <property type="entry name" value="moaA"/>
    <property type="match status" value="1"/>
</dbReference>
<dbReference type="GO" id="GO:0046872">
    <property type="term" value="F:metal ion binding"/>
    <property type="evidence" value="ECO:0007669"/>
    <property type="project" value="UniProtKB-KW"/>
</dbReference>
<keyword evidence="8" id="KW-0411">Iron-sulfur</keyword>
<evidence type="ECO:0000256" key="10">
    <source>
        <dbReference type="ARBA" id="ARBA00023150"/>
    </source>
</evidence>
<reference evidence="14 15" key="2">
    <citation type="submission" date="2008-10" db="EMBL/GenBank/DDBJ databases">
        <title>Draft genome sequence of Clostridium hiranonis (DSM 13275).</title>
        <authorList>
            <person name="Sudarsanam P."/>
            <person name="Ley R."/>
            <person name="Guruge J."/>
            <person name="Turnbaugh P.J."/>
            <person name="Mahowald M."/>
            <person name="Liep D."/>
            <person name="Gordon J."/>
        </authorList>
    </citation>
    <scope>NUCLEOTIDE SEQUENCE [LARGE SCALE GENOMIC DNA]</scope>
    <source>
        <strain evidence="14 15">DSM 13275</strain>
    </source>
</reference>
<dbReference type="SFLD" id="SFLDG01386">
    <property type="entry name" value="main_SPASM_domain-containing"/>
    <property type="match status" value="1"/>
</dbReference>
<keyword evidence="7" id="KW-0408">Iron</keyword>
<dbReference type="GO" id="GO:0005525">
    <property type="term" value="F:GTP binding"/>
    <property type="evidence" value="ECO:0007669"/>
    <property type="project" value="UniProtKB-KW"/>
</dbReference>
<dbReference type="SUPFAM" id="SSF102114">
    <property type="entry name" value="Radical SAM enzymes"/>
    <property type="match status" value="1"/>
</dbReference>
<dbReference type="PROSITE" id="PS51918">
    <property type="entry name" value="RADICAL_SAM"/>
    <property type="match status" value="1"/>
</dbReference>
<keyword evidence="15" id="KW-1185">Reference proteome</keyword>
<dbReference type="PANTHER" id="PTHR22960:SF0">
    <property type="entry name" value="MOLYBDENUM COFACTOR BIOSYNTHESIS PROTEIN 1"/>
    <property type="match status" value="1"/>
</dbReference>
<evidence type="ECO:0000256" key="5">
    <source>
        <dbReference type="ARBA" id="ARBA00022723"/>
    </source>
</evidence>
<dbReference type="Proteomes" id="UP000003178">
    <property type="component" value="Unassembled WGS sequence"/>
</dbReference>
<keyword evidence="11" id="KW-0456">Lyase</keyword>
<keyword evidence="4" id="KW-0949">S-adenosyl-L-methionine</keyword>
<keyword evidence="5" id="KW-0479">Metal-binding</keyword>
<evidence type="ECO:0000256" key="7">
    <source>
        <dbReference type="ARBA" id="ARBA00023004"/>
    </source>
</evidence>
<keyword evidence="3" id="KW-0004">4Fe-4S</keyword>
<keyword evidence="9" id="KW-0342">GTP-binding</keyword>
<evidence type="ECO:0000256" key="4">
    <source>
        <dbReference type="ARBA" id="ARBA00022691"/>
    </source>
</evidence>
<comment type="cofactor">
    <cofactor evidence="1">
        <name>[4Fe-4S] cluster</name>
        <dbReference type="ChEBI" id="CHEBI:49883"/>
    </cofactor>
</comment>
<protein>
    <recommendedName>
        <fullName evidence="2">GTP 3',8-cyclase</fullName>
        <ecNumber evidence="2">4.1.99.22</ecNumber>
    </recommendedName>
</protein>
<dbReference type="InterPro" id="IPR010505">
    <property type="entry name" value="MoaA_twitch"/>
</dbReference>
<comment type="caution">
    <text evidence="14">The sequence shown here is derived from an EMBL/GenBank/DDBJ whole genome shotgun (WGS) entry which is preliminary data.</text>
</comment>
<dbReference type="InterPro" id="IPR050105">
    <property type="entry name" value="MoCo_biosynth_MoaA/MoaC"/>
</dbReference>
<dbReference type="Gene3D" id="3.20.20.70">
    <property type="entry name" value="Aldolase class I"/>
    <property type="match status" value="1"/>
</dbReference>
<dbReference type="CDD" id="cd01335">
    <property type="entry name" value="Radical_SAM"/>
    <property type="match status" value="1"/>
</dbReference>
<evidence type="ECO:0000256" key="2">
    <source>
        <dbReference type="ARBA" id="ARBA00012167"/>
    </source>
</evidence>
<dbReference type="STRING" id="500633.CLOHIR_01300"/>
<dbReference type="UniPathway" id="UPA00344"/>
<dbReference type="InterPro" id="IPR058240">
    <property type="entry name" value="rSAM_sf"/>
</dbReference>
<dbReference type="InterPro" id="IPR006638">
    <property type="entry name" value="Elp3/MiaA/NifB-like_rSAM"/>
</dbReference>
<dbReference type="InterPro" id="IPR000385">
    <property type="entry name" value="MoaA_NifB_PqqE_Fe-S-bd_CS"/>
</dbReference>
<evidence type="ECO:0000259" key="13">
    <source>
        <dbReference type="PROSITE" id="PS51918"/>
    </source>
</evidence>
<dbReference type="GO" id="GO:0051539">
    <property type="term" value="F:4 iron, 4 sulfur cluster binding"/>
    <property type="evidence" value="ECO:0007669"/>
    <property type="project" value="UniProtKB-KW"/>
</dbReference>
<dbReference type="SFLD" id="SFLDS00029">
    <property type="entry name" value="Radical_SAM"/>
    <property type="match status" value="1"/>
</dbReference>
<feature type="domain" description="Radical SAM core" evidence="13">
    <location>
        <begin position="4"/>
        <end position="232"/>
    </location>
</feature>
<dbReference type="PROSITE" id="PS01305">
    <property type="entry name" value="MOAA_NIFB_PQQE"/>
    <property type="match status" value="1"/>
</dbReference>
<dbReference type="EC" id="4.1.99.22" evidence="2"/>
<dbReference type="SFLD" id="SFLDG01383">
    <property type="entry name" value="cyclic_pyranopterin_phosphate"/>
    <property type="match status" value="1"/>
</dbReference>
<dbReference type="Pfam" id="PF04055">
    <property type="entry name" value="Radical_SAM"/>
    <property type="match status" value="1"/>
</dbReference>
<dbReference type="EMBL" id="ABWP01000057">
    <property type="protein sequence ID" value="EEA85031.1"/>
    <property type="molecule type" value="Genomic_DNA"/>
</dbReference>
<evidence type="ECO:0000256" key="3">
    <source>
        <dbReference type="ARBA" id="ARBA00022485"/>
    </source>
</evidence>
<evidence type="ECO:0000256" key="6">
    <source>
        <dbReference type="ARBA" id="ARBA00022741"/>
    </source>
</evidence>
<dbReference type="InterPro" id="IPR013483">
    <property type="entry name" value="MoaA"/>
</dbReference>
<comment type="catalytic activity">
    <reaction evidence="12">
        <text>GTP + AH2 + S-adenosyl-L-methionine = (8S)-3',8-cyclo-7,8-dihydroguanosine 5'-triphosphate + 5'-deoxyadenosine + L-methionine + A + H(+)</text>
        <dbReference type="Rhea" id="RHEA:49576"/>
        <dbReference type="ChEBI" id="CHEBI:13193"/>
        <dbReference type="ChEBI" id="CHEBI:15378"/>
        <dbReference type="ChEBI" id="CHEBI:17319"/>
        <dbReference type="ChEBI" id="CHEBI:17499"/>
        <dbReference type="ChEBI" id="CHEBI:37565"/>
        <dbReference type="ChEBI" id="CHEBI:57844"/>
        <dbReference type="ChEBI" id="CHEBI:59789"/>
        <dbReference type="ChEBI" id="CHEBI:131766"/>
        <dbReference type="EC" id="4.1.99.22"/>
    </reaction>
</comment>
<evidence type="ECO:0000256" key="8">
    <source>
        <dbReference type="ARBA" id="ARBA00023014"/>
    </source>
</evidence>